<name>A0A173W2U1_PARDI</name>
<evidence type="ECO:0000313" key="6">
    <source>
        <dbReference type="Proteomes" id="UP000095591"/>
    </source>
</evidence>
<accession>A0A173W2U1</accession>
<dbReference type="SUPFAM" id="SSF53328">
    <property type="entry name" value="Formyltransferase"/>
    <property type="match status" value="1"/>
</dbReference>
<gene>
    <name evidence="3" type="primary">fmt_2</name>
    <name evidence="3" type="ORF">ERS852429_04315</name>
    <name evidence="5" type="ORF">GKD59_21545</name>
    <name evidence="4" type="ORF">PN612_03295</name>
</gene>
<proteinExistence type="predicted"/>
<dbReference type="InterPro" id="IPR036477">
    <property type="entry name" value="Formyl_transf_N_sf"/>
</dbReference>
<dbReference type="RefSeq" id="WP_005865697.1">
    <property type="nucleotide sequence ID" value="NZ_AP019729.1"/>
</dbReference>
<evidence type="ECO:0000313" key="3">
    <source>
        <dbReference type="EMBL" id="CUN33226.1"/>
    </source>
</evidence>
<protein>
    <submittedName>
        <fullName evidence="5">Formyl transferase</fullName>
    </submittedName>
    <submittedName>
        <fullName evidence="4">Formyltransferase family protein</fullName>
    </submittedName>
    <submittedName>
        <fullName evidence="3">Methionyl-tRNA formyltransferase</fullName>
        <ecNumber evidence="3">2.1.2.9</ecNumber>
    </submittedName>
</protein>
<feature type="domain" description="Formyl transferase N-terminal" evidence="1">
    <location>
        <begin position="7"/>
        <end position="165"/>
    </location>
</feature>
<evidence type="ECO:0000313" key="4">
    <source>
        <dbReference type="EMBL" id="MDB9137535.1"/>
    </source>
</evidence>
<dbReference type="Proteomes" id="UP000095591">
    <property type="component" value="Unassembled WGS sequence"/>
</dbReference>
<dbReference type="Pfam" id="PF02911">
    <property type="entry name" value="Formyl_trans_C"/>
    <property type="match status" value="1"/>
</dbReference>
<dbReference type="InterPro" id="IPR011034">
    <property type="entry name" value="Formyl_transferase-like_C_sf"/>
</dbReference>
<evidence type="ECO:0000313" key="5">
    <source>
        <dbReference type="EMBL" id="MRY60437.1"/>
    </source>
</evidence>
<dbReference type="GO" id="GO:0004479">
    <property type="term" value="F:methionyl-tRNA formyltransferase activity"/>
    <property type="evidence" value="ECO:0007669"/>
    <property type="project" value="UniProtKB-EC"/>
</dbReference>
<organism evidence="3 6">
    <name type="scientific">Parabacteroides distasonis</name>
    <dbReference type="NCBI Taxonomy" id="823"/>
    <lineage>
        <taxon>Bacteria</taxon>
        <taxon>Pseudomonadati</taxon>
        <taxon>Bacteroidota</taxon>
        <taxon>Bacteroidia</taxon>
        <taxon>Bacteroidales</taxon>
        <taxon>Tannerellaceae</taxon>
        <taxon>Parabacteroides</taxon>
    </lineage>
</organism>
<feature type="domain" description="Formyl transferase C-terminal" evidence="2">
    <location>
        <begin position="200"/>
        <end position="283"/>
    </location>
</feature>
<dbReference type="Gene3D" id="3.40.50.12230">
    <property type="match status" value="1"/>
</dbReference>
<dbReference type="AlphaFoldDB" id="A0A173W2U1"/>
<dbReference type="EMBL" id="CYXP01000015">
    <property type="protein sequence ID" value="CUN33226.1"/>
    <property type="molecule type" value="Genomic_DNA"/>
</dbReference>
<reference evidence="4" key="3">
    <citation type="submission" date="2023-01" db="EMBL/GenBank/DDBJ databases">
        <title>Human gut microbiome strain richness.</title>
        <authorList>
            <person name="Chen-Liaw A."/>
        </authorList>
    </citation>
    <scope>NUCLEOTIDE SEQUENCE</scope>
    <source>
        <strain evidence="4">D35st1_E5_D35t1_190705</strain>
    </source>
</reference>
<keyword evidence="3" id="KW-0808">Transferase</keyword>
<dbReference type="EMBL" id="WKLT01000034">
    <property type="protein sequence ID" value="MRY60437.1"/>
    <property type="molecule type" value="Genomic_DNA"/>
</dbReference>
<dbReference type="EMBL" id="JAQMPX010000024">
    <property type="protein sequence ID" value="MDB9137535.1"/>
    <property type="molecule type" value="Genomic_DNA"/>
</dbReference>
<dbReference type="InterPro" id="IPR002376">
    <property type="entry name" value="Formyl_transf_N"/>
</dbReference>
<dbReference type="SUPFAM" id="SSF50486">
    <property type="entry name" value="FMT C-terminal domain-like"/>
    <property type="match status" value="1"/>
</dbReference>
<sequence>MKDQLSVIFIGGLSNGKIIYDYLNKNRYVNISLVITYSDTYQGARHTILGDGPKFRKKNTVKDCIHAIKDLAPDLIIVAGWSELIPNEILSIPRMGVIGFHPAKLPFDRGRSVLAWQIEDGYTETSLTMFKYSDYPDGGDILAQETIAIASNDYINDILDKVDAASLNLIRAYFPLLRKGFLKGVKQDLSVGSFRRLRSADDSIIKWDRNSVEIYNKIRAISHPYPGATTKFDDKTMLVWKSEIISSFPFPVDTKPGTIVAQCYDNTLIVKTRDAYLRLTEYEWK</sequence>
<dbReference type="Proteomes" id="UP000463337">
    <property type="component" value="Unassembled WGS sequence"/>
</dbReference>
<reference evidence="5 7" key="2">
    <citation type="journal article" date="2019" name="Nat. Med.">
        <title>A library of human gut bacterial isolates paired with longitudinal multiomics data enables mechanistic microbiome research.</title>
        <authorList>
            <person name="Poyet M."/>
            <person name="Groussin M."/>
            <person name="Gibbons S.M."/>
            <person name="Avila-Pacheco J."/>
            <person name="Jiang X."/>
            <person name="Kearney S.M."/>
            <person name="Perrotta A.R."/>
            <person name="Berdy B."/>
            <person name="Zhao S."/>
            <person name="Lieberman T.D."/>
            <person name="Swanson P.K."/>
            <person name="Smith M."/>
            <person name="Roesemann S."/>
            <person name="Alexander J.E."/>
            <person name="Rich S.A."/>
            <person name="Livny J."/>
            <person name="Vlamakis H."/>
            <person name="Clish C."/>
            <person name="Bullock K."/>
            <person name="Deik A."/>
            <person name="Scott J."/>
            <person name="Pierce K.A."/>
            <person name="Xavier R.J."/>
            <person name="Alm E.J."/>
        </authorList>
    </citation>
    <scope>NUCLEOTIDE SEQUENCE [LARGE SCALE GENOMIC DNA]</scope>
    <source>
        <strain evidence="5 7">BIOML-A41</strain>
    </source>
</reference>
<dbReference type="GO" id="GO:0005829">
    <property type="term" value="C:cytosol"/>
    <property type="evidence" value="ECO:0007669"/>
    <property type="project" value="TreeGrafter"/>
</dbReference>
<dbReference type="Pfam" id="PF00551">
    <property type="entry name" value="Formyl_trans_N"/>
    <property type="match status" value="1"/>
</dbReference>
<evidence type="ECO:0000259" key="2">
    <source>
        <dbReference type="Pfam" id="PF02911"/>
    </source>
</evidence>
<reference evidence="3 6" key="1">
    <citation type="submission" date="2015-09" db="EMBL/GenBank/DDBJ databases">
        <authorList>
            <consortium name="Pathogen Informatics"/>
        </authorList>
    </citation>
    <scope>NUCLEOTIDE SEQUENCE [LARGE SCALE GENOMIC DNA]</scope>
    <source>
        <strain evidence="3 6">2789STDY5608872</strain>
    </source>
</reference>
<evidence type="ECO:0000259" key="1">
    <source>
        <dbReference type="Pfam" id="PF00551"/>
    </source>
</evidence>
<evidence type="ECO:0000313" key="7">
    <source>
        <dbReference type="Proteomes" id="UP000463337"/>
    </source>
</evidence>
<dbReference type="PANTHER" id="PTHR11138:SF5">
    <property type="entry name" value="METHIONYL-TRNA FORMYLTRANSFERASE, MITOCHONDRIAL"/>
    <property type="match status" value="1"/>
</dbReference>
<dbReference type="Proteomes" id="UP001211522">
    <property type="component" value="Unassembled WGS sequence"/>
</dbReference>
<dbReference type="InterPro" id="IPR005793">
    <property type="entry name" value="Formyl_trans_C"/>
</dbReference>
<dbReference type="PANTHER" id="PTHR11138">
    <property type="entry name" value="METHIONYL-TRNA FORMYLTRANSFERASE"/>
    <property type="match status" value="1"/>
</dbReference>
<dbReference type="EC" id="2.1.2.9" evidence="3"/>